<evidence type="ECO:0000256" key="1">
    <source>
        <dbReference type="ARBA" id="ARBA00022729"/>
    </source>
</evidence>
<keyword evidence="4" id="KW-1185">Reference proteome</keyword>
<organism evidence="3 4">
    <name type="scientific">Mariniflexile fucanivorans</name>
    <dbReference type="NCBI Taxonomy" id="264023"/>
    <lineage>
        <taxon>Bacteria</taxon>
        <taxon>Pseudomonadati</taxon>
        <taxon>Bacteroidota</taxon>
        <taxon>Flavobacteriia</taxon>
        <taxon>Flavobacteriales</taxon>
        <taxon>Flavobacteriaceae</taxon>
        <taxon>Mariniflexile</taxon>
    </lineage>
</organism>
<comment type="caution">
    <text evidence="3">The sequence shown here is derived from an EMBL/GenBank/DDBJ whole genome shotgun (WGS) entry which is preliminary data.</text>
</comment>
<reference evidence="3 4" key="1">
    <citation type="submission" date="2019-03" db="EMBL/GenBank/DDBJ databases">
        <title>Genomic Encyclopedia of Type Strains, Phase IV (KMG-IV): sequencing the most valuable type-strain genomes for metagenomic binning, comparative biology and taxonomic classification.</title>
        <authorList>
            <person name="Goeker M."/>
        </authorList>
    </citation>
    <scope>NUCLEOTIDE SEQUENCE [LARGE SCALE GENOMIC DNA]</scope>
    <source>
        <strain evidence="3 4">DSM 18792</strain>
    </source>
</reference>
<gene>
    <name evidence="3" type="ORF">EV196_103144</name>
</gene>
<sequence>MKSAILFYFSLLFTFQHINSQVILNADGPGNTYELINSVLAPGYDVIEAPDCAHETFNNGATSNPSRHIDEIFDADLNTNVFRFHIHVTPDNDRCIATTTDRQRNEIKVYDKSPENLKAVEGETFVYKWKFKLPLGFQPTTKFTHIHQLKSVNDEFDSMPMYTFTLYSSSGGVFVVRYAESSSQTTVKSVPLSNFLGNWVEVTETITYSNPGTYSVVINKVSDGTNLLTYSNTNNNWRNVVPSGGSIDDIYIRPKWGIYRSLDFSDDLRDEQVLFANFSIDENPKLSINNSEKKNNLITIFPNPSNNEVYIKETIPNSFNYINILDNLGRIIRSQKSSSKTISTSNLKKGLYFIELKKDSSTICIEKLLVN</sequence>
<proteinExistence type="predicted"/>
<dbReference type="Pfam" id="PF18962">
    <property type="entry name" value="Por_Secre_tail"/>
    <property type="match status" value="1"/>
</dbReference>
<dbReference type="InterPro" id="IPR026444">
    <property type="entry name" value="Secre_tail"/>
</dbReference>
<dbReference type="EMBL" id="SLUP01000003">
    <property type="protein sequence ID" value="TCL66730.1"/>
    <property type="molecule type" value="Genomic_DNA"/>
</dbReference>
<dbReference type="NCBIfam" id="TIGR04183">
    <property type="entry name" value="Por_Secre_tail"/>
    <property type="match status" value="1"/>
</dbReference>
<evidence type="ECO:0000313" key="4">
    <source>
        <dbReference type="Proteomes" id="UP000295455"/>
    </source>
</evidence>
<dbReference type="AlphaFoldDB" id="A0A4R1RLH4"/>
<dbReference type="Proteomes" id="UP000295455">
    <property type="component" value="Unassembled WGS sequence"/>
</dbReference>
<dbReference type="RefSeq" id="WP_132216910.1">
    <property type="nucleotide sequence ID" value="NZ_OX156936.1"/>
</dbReference>
<name>A0A4R1RLH4_9FLAO</name>
<keyword evidence="1" id="KW-0732">Signal</keyword>
<accession>A0A4R1RLH4</accession>
<evidence type="ECO:0000313" key="3">
    <source>
        <dbReference type="EMBL" id="TCL66730.1"/>
    </source>
</evidence>
<dbReference type="Gene3D" id="2.60.120.200">
    <property type="match status" value="1"/>
</dbReference>
<evidence type="ECO:0000259" key="2">
    <source>
        <dbReference type="Pfam" id="PF18962"/>
    </source>
</evidence>
<dbReference type="OrthoDB" id="624837at2"/>
<protein>
    <submittedName>
        <fullName evidence="3">Putative secreted protein (Por secretion system target)</fullName>
    </submittedName>
</protein>
<feature type="domain" description="Secretion system C-terminal sorting" evidence="2">
    <location>
        <begin position="300"/>
        <end position="370"/>
    </location>
</feature>